<comment type="caution">
    <text evidence="4">The sequence shown here is derived from an EMBL/GenBank/DDBJ whole genome shotgun (WGS) entry which is preliminary data.</text>
</comment>
<dbReference type="Proteomes" id="UP000887013">
    <property type="component" value="Unassembled WGS sequence"/>
</dbReference>
<dbReference type="OrthoDB" id="6425325at2759"/>
<dbReference type="AlphaFoldDB" id="A0A8X6QHX1"/>
<gene>
    <name evidence="4" type="primary">X975_21745</name>
    <name evidence="1" type="ORF">NPIL_341411</name>
    <name evidence="2" type="ORF">NPIL_536751</name>
    <name evidence="4" type="ORF">NPIL_81991</name>
    <name evidence="3" type="ORF">NPIL_90151</name>
</gene>
<evidence type="ECO:0000313" key="4">
    <source>
        <dbReference type="EMBL" id="GFU23047.1"/>
    </source>
</evidence>
<dbReference type="EMBL" id="BMAW01031868">
    <property type="protein sequence ID" value="GFU23047.1"/>
    <property type="molecule type" value="Genomic_DNA"/>
</dbReference>
<proteinExistence type="predicted"/>
<dbReference type="PANTHER" id="PTHR47163:SF2">
    <property type="entry name" value="SI:DKEY-17M8.2"/>
    <property type="match status" value="1"/>
</dbReference>
<sequence length="134" mass="15537">MRLVKKNESEDGYIWECRKRGENAHRNRRSMQKNIWFAESKLSILEILLVTNMWMKIANRVSIAFEIGVARSSVTEWMSFCREVCFDMCDFESSILGGLGDIVEIDESMFGKRKFNRGNRVNGSWVFGGVQRGL</sequence>
<evidence type="ECO:0000313" key="3">
    <source>
        <dbReference type="EMBL" id="GFT10975.1"/>
    </source>
</evidence>
<keyword evidence="5" id="KW-1185">Reference proteome</keyword>
<dbReference type="EMBL" id="BMAW01049072">
    <property type="protein sequence ID" value="GFS69096.1"/>
    <property type="molecule type" value="Genomic_DNA"/>
</dbReference>
<evidence type="ECO:0000313" key="5">
    <source>
        <dbReference type="Proteomes" id="UP000887013"/>
    </source>
</evidence>
<dbReference type="InterPro" id="IPR053164">
    <property type="entry name" value="IS1016-like_transposase"/>
</dbReference>
<evidence type="ECO:0000313" key="1">
    <source>
        <dbReference type="EMBL" id="GFS67219.1"/>
    </source>
</evidence>
<reference evidence="4" key="1">
    <citation type="submission" date="2020-08" db="EMBL/GenBank/DDBJ databases">
        <title>Multicomponent nature underlies the extraordinary mechanical properties of spider dragline silk.</title>
        <authorList>
            <person name="Kono N."/>
            <person name="Nakamura H."/>
            <person name="Mori M."/>
            <person name="Yoshida Y."/>
            <person name="Ohtoshi R."/>
            <person name="Malay A.D."/>
            <person name="Moran D.A.P."/>
            <person name="Tomita M."/>
            <person name="Numata K."/>
            <person name="Arakawa K."/>
        </authorList>
    </citation>
    <scope>NUCLEOTIDE SEQUENCE</scope>
</reference>
<dbReference type="PANTHER" id="PTHR47163">
    <property type="entry name" value="DDE_TNP_IS1595 DOMAIN-CONTAINING PROTEIN"/>
    <property type="match status" value="1"/>
</dbReference>
<organism evidence="4 5">
    <name type="scientific">Nephila pilipes</name>
    <name type="common">Giant wood spider</name>
    <name type="synonym">Nephila maculata</name>
    <dbReference type="NCBI Taxonomy" id="299642"/>
    <lineage>
        <taxon>Eukaryota</taxon>
        <taxon>Metazoa</taxon>
        <taxon>Ecdysozoa</taxon>
        <taxon>Arthropoda</taxon>
        <taxon>Chelicerata</taxon>
        <taxon>Arachnida</taxon>
        <taxon>Araneae</taxon>
        <taxon>Araneomorphae</taxon>
        <taxon>Entelegynae</taxon>
        <taxon>Araneoidea</taxon>
        <taxon>Nephilidae</taxon>
        <taxon>Nephila</taxon>
    </lineage>
</organism>
<dbReference type="EMBL" id="BMAW01008868">
    <property type="protein sequence ID" value="GFT10975.1"/>
    <property type="molecule type" value="Genomic_DNA"/>
</dbReference>
<evidence type="ECO:0000313" key="2">
    <source>
        <dbReference type="EMBL" id="GFS69096.1"/>
    </source>
</evidence>
<name>A0A8X6QHX1_NEPPI</name>
<dbReference type="EMBL" id="BMAW01000081">
    <property type="protein sequence ID" value="GFS67219.1"/>
    <property type="molecule type" value="Genomic_DNA"/>
</dbReference>
<accession>A0A8X6QHX1</accession>
<protein>
    <submittedName>
        <fullName evidence="4">Putative transposase-like protein</fullName>
    </submittedName>
</protein>